<reference evidence="2 3" key="1">
    <citation type="submission" date="2024-01" db="EMBL/GenBank/DDBJ databases">
        <title>The complete chloroplast genome sequence of Lithospermum erythrorhizon: insights into the phylogenetic relationship among Boraginaceae species and the maternal lineages of purple gromwells.</title>
        <authorList>
            <person name="Okada T."/>
            <person name="Watanabe K."/>
        </authorList>
    </citation>
    <scope>NUCLEOTIDE SEQUENCE [LARGE SCALE GENOMIC DNA]</scope>
</reference>
<evidence type="ECO:0000313" key="2">
    <source>
        <dbReference type="EMBL" id="GAA0154696.1"/>
    </source>
</evidence>
<dbReference type="AlphaFoldDB" id="A0AAV3PUF1"/>
<sequence>MKLRLVEQYGMVRSRYLGPLGILLVIENGWRMFSAGVPLYFLWLIWKRLFRLLSICLSSFIILLLMAGFSLPTGSIAGASRPEFKLAFKLSVLVEEKLLPWLDVLKARSFPIVIEILEIGMYLRSSVFVQVLPRRPTVLLSYRVDSVFLCYP</sequence>
<keyword evidence="1" id="KW-1133">Transmembrane helix</keyword>
<proteinExistence type="predicted"/>
<keyword evidence="1" id="KW-0472">Membrane</keyword>
<gene>
    <name evidence="2" type="ORF">LIER_37942</name>
</gene>
<keyword evidence="3" id="KW-1185">Reference proteome</keyword>
<feature type="transmembrane region" description="Helical" evidence="1">
    <location>
        <begin position="20"/>
        <end position="46"/>
    </location>
</feature>
<accession>A0AAV3PUF1</accession>
<evidence type="ECO:0000313" key="3">
    <source>
        <dbReference type="Proteomes" id="UP001454036"/>
    </source>
</evidence>
<feature type="transmembrane region" description="Helical" evidence="1">
    <location>
        <begin position="52"/>
        <end position="71"/>
    </location>
</feature>
<evidence type="ECO:0000256" key="1">
    <source>
        <dbReference type="SAM" id="Phobius"/>
    </source>
</evidence>
<comment type="caution">
    <text evidence="2">The sequence shown here is derived from an EMBL/GenBank/DDBJ whole genome shotgun (WGS) entry which is preliminary data.</text>
</comment>
<organism evidence="2 3">
    <name type="scientific">Lithospermum erythrorhizon</name>
    <name type="common">Purple gromwell</name>
    <name type="synonym">Lithospermum officinale var. erythrorhizon</name>
    <dbReference type="NCBI Taxonomy" id="34254"/>
    <lineage>
        <taxon>Eukaryota</taxon>
        <taxon>Viridiplantae</taxon>
        <taxon>Streptophyta</taxon>
        <taxon>Embryophyta</taxon>
        <taxon>Tracheophyta</taxon>
        <taxon>Spermatophyta</taxon>
        <taxon>Magnoliopsida</taxon>
        <taxon>eudicotyledons</taxon>
        <taxon>Gunneridae</taxon>
        <taxon>Pentapetalae</taxon>
        <taxon>asterids</taxon>
        <taxon>lamiids</taxon>
        <taxon>Boraginales</taxon>
        <taxon>Boraginaceae</taxon>
        <taxon>Boraginoideae</taxon>
        <taxon>Lithospermeae</taxon>
        <taxon>Lithospermum</taxon>
    </lineage>
</organism>
<dbReference type="Proteomes" id="UP001454036">
    <property type="component" value="Unassembled WGS sequence"/>
</dbReference>
<keyword evidence="1" id="KW-0812">Transmembrane</keyword>
<dbReference type="EMBL" id="BAABME010018693">
    <property type="protein sequence ID" value="GAA0154696.1"/>
    <property type="molecule type" value="Genomic_DNA"/>
</dbReference>
<name>A0AAV3PUF1_LITER</name>
<protein>
    <submittedName>
        <fullName evidence="2">Uncharacterized protein</fullName>
    </submittedName>
</protein>